<keyword evidence="1" id="KW-1133">Transmembrane helix</keyword>
<gene>
    <name evidence="2" type="ORF">AWT59_0062</name>
</gene>
<keyword evidence="1" id="KW-0472">Membrane</keyword>
<comment type="caution">
    <text evidence="2">The sequence shown here is derived from an EMBL/GenBank/DDBJ whole genome shotgun (WGS) entry which is preliminary data.</text>
</comment>
<reference evidence="2 3" key="2">
    <citation type="submission" date="2016-03" db="EMBL/GenBank/DDBJ databases">
        <title>New uncultured bacterium of the family Gallionellaceae from acid mine drainage: description and reconstruction of genome based on metagenomic analysis of microbial community.</title>
        <authorList>
            <person name="Kadnikov V."/>
            <person name="Ivasenko D."/>
            <person name="Beletsky A."/>
            <person name="Mardanov A."/>
            <person name="Danilova E."/>
            <person name="Pimenov N."/>
            <person name="Karnachuk O."/>
            <person name="Ravin N."/>
        </authorList>
    </citation>
    <scope>NUCLEOTIDE SEQUENCE [LARGE SCALE GENOMIC DNA]</scope>
    <source>
        <strain evidence="2">ShG14-8</strain>
    </source>
</reference>
<name>A0A139BXV2_9PROT</name>
<protein>
    <recommendedName>
        <fullName evidence="4">DUF2721 domain-containing protein</fullName>
    </recommendedName>
</protein>
<proteinExistence type="predicted"/>
<dbReference type="Pfam" id="PF11026">
    <property type="entry name" value="DUF2721"/>
    <property type="match status" value="1"/>
</dbReference>
<feature type="transmembrane region" description="Helical" evidence="1">
    <location>
        <begin position="12"/>
        <end position="34"/>
    </location>
</feature>
<evidence type="ECO:0008006" key="4">
    <source>
        <dbReference type="Google" id="ProtNLM"/>
    </source>
</evidence>
<feature type="transmembrane region" description="Helical" evidence="1">
    <location>
        <begin position="72"/>
        <end position="96"/>
    </location>
</feature>
<dbReference type="EMBL" id="LSLI01000001">
    <property type="protein sequence ID" value="KXS33847.1"/>
    <property type="molecule type" value="Genomic_DNA"/>
</dbReference>
<evidence type="ECO:0000256" key="1">
    <source>
        <dbReference type="SAM" id="Phobius"/>
    </source>
</evidence>
<feature type="transmembrane region" description="Helical" evidence="1">
    <location>
        <begin position="108"/>
        <end position="127"/>
    </location>
</feature>
<organism evidence="2 3">
    <name type="scientific">Candidatus Gallionella acididurans</name>
    <dbReference type="NCBI Taxonomy" id="1796491"/>
    <lineage>
        <taxon>Bacteria</taxon>
        <taxon>Pseudomonadati</taxon>
        <taxon>Pseudomonadota</taxon>
        <taxon>Betaproteobacteria</taxon>
        <taxon>Nitrosomonadales</taxon>
        <taxon>Gallionellaceae</taxon>
        <taxon>Gallionella</taxon>
    </lineage>
</organism>
<evidence type="ECO:0000313" key="3">
    <source>
        <dbReference type="Proteomes" id="UP000070578"/>
    </source>
</evidence>
<reference evidence="2 3" key="1">
    <citation type="submission" date="2016-02" db="EMBL/GenBank/DDBJ databases">
        <authorList>
            <person name="Wen L."/>
            <person name="He K."/>
            <person name="Yang H."/>
        </authorList>
    </citation>
    <scope>NUCLEOTIDE SEQUENCE [LARGE SCALE GENOMIC DNA]</scope>
    <source>
        <strain evidence="2">ShG14-8</strain>
    </source>
</reference>
<dbReference type="Proteomes" id="UP000070578">
    <property type="component" value="Unassembled WGS sequence"/>
</dbReference>
<dbReference type="InterPro" id="IPR021279">
    <property type="entry name" value="DUF2721"/>
</dbReference>
<accession>A0A139BXV2</accession>
<keyword evidence="1" id="KW-0812">Transmembrane</keyword>
<dbReference type="PATRIC" id="fig|1796491.3.peg.68"/>
<dbReference type="AlphaFoldDB" id="A0A139BXV2"/>
<evidence type="ECO:0000313" key="2">
    <source>
        <dbReference type="EMBL" id="KXS33847.1"/>
    </source>
</evidence>
<sequence>MQSPADVTTVSHVIQLAVAPVFLLTGVGAILNVVTNRLARIVDRTRVLGLPGEQKHPSSNEEMSMLARRARWVHWAVSFCTLSALFICIVIAALFVGSEIGIDPSGTVSLLFISAMLTLISGLLCFLREIFLAAKSIEIEKKGYAAVEGDHG</sequence>